<gene>
    <name evidence="3" type="ORF">K435DRAFT_874652</name>
    <name evidence="2" type="ORF">K435DRAFT_877259</name>
</gene>
<name>A0A4S8KW67_DENBC</name>
<dbReference type="AlphaFoldDB" id="A0A4S8KW67"/>
<dbReference type="EMBL" id="ML180311">
    <property type="protein sequence ID" value="THU77893.1"/>
    <property type="molecule type" value="Genomic_DNA"/>
</dbReference>
<evidence type="ECO:0000313" key="4">
    <source>
        <dbReference type="Proteomes" id="UP000297245"/>
    </source>
</evidence>
<accession>A0A4S8KW67</accession>
<evidence type="ECO:0000313" key="2">
    <source>
        <dbReference type="EMBL" id="THU77893.1"/>
    </source>
</evidence>
<feature type="compositionally biased region" description="Low complexity" evidence="1">
    <location>
        <begin position="74"/>
        <end position="101"/>
    </location>
</feature>
<dbReference type="Proteomes" id="UP000297245">
    <property type="component" value="Unassembled WGS sequence"/>
</dbReference>
<protein>
    <submittedName>
        <fullName evidence="3">Uncharacterized protein</fullName>
    </submittedName>
</protein>
<dbReference type="EMBL" id="ML179932">
    <property type="protein sequence ID" value="THU80187.1"/>
    <property type="molecule type" value="Genomic_DNA"/>
</dbReference>
<feature type="compositionally biased region" description="Polar residues" evidence="1">
    <location>
        <begin position="43"/>
        <end position="73"/>
    </location>
</feature>
<feature type="region of interest" description="Disordered" evidence="1">
    <location>
        <begin position="43"/>
        <end position="101"/>
    </location>
</feature>
<evidence type="ECO:0000313" key="3">
    <source>
        <dbReference type="EMBL" id="THU80187.1"/>
    </source>
</evidence>
<proteinExistence type="predicted"/>
<evidence type="ECO:0000256" key="1">
    <source>
        <dbReference type="SAM" id="MobiDB-lite"/>
    </source>
</evidence>
<reference evidence="3 4" key="1">
    <citation type="journal article" date="2019" name="Nat. Ecol. Evol.">
        <title>Megaphylogeny resolves global patterns of mushroom evolution.</title>
        <authorList>
            <person name="Varga T."/>
            <person name="Krizsan K."/>
            <person name="Foldi C."/>
            <person name="Dima B."/>
            <person name="Sanchez-Garcia M."/>
            <person name="Sanchez-Ramirez S."/>
            <person name="Szollosi G.J."/>
            <person name="Szarkandi J.G."/>
            <person name="Papp V."/>
            <person name="Albert L."/>
            <person name="Andreopoulos W."/>
            <person name="Angelini C."/>
            <person name="Antonin V."/>
            <person name="Barry K.W."/>
            <person name="Bougher N.L."/>
            <person name="Buchanan P."/>
            <person name="Buyck B."/>
            <person name="Bense V."/>
            <person name="Catcheside P."/>
            <person name="Chovatia M."/>
            <person name="Cooper J."/>
            <person name="Damon W."/>
            <person name="Desjardin D."/>
            <person name="Finy P."/>
            <person name="Geml J."/>
            <person name="Haridas S."/>
            <person name="Hughes K."/>
            <person name="Justo A."/>
            <person name="Karasinski D."/>
            <person name="Kautmanova I."/>
            <person name="Kiss B."/>
            <person name="Kocsube S."/>
            <person name="Kotiranta H."/>
            <person name="LaButti K.M."/>
            <person name="Lechner B.E."/>
            <person name="Liimatainen K."/>
            <person name="Lipzen A."/>
            <person name="Lukacs Z."/>
            <person name="Mihaltcheva S."/>
            <person name="Morgado L.N."/>
            <person name="Niskanen T."/>
            <person name="Noordeloos M.E."/>
            <person name="Ohm R.A."/>
            <person name="Ortiz-Santana B."/>
            <person name="Ovrebo C."/>
            <person name="Racz N."/>
            <person name="Riley R."/>
            <person name="Savchenko A."/>
            <person name="Shiryaev A."/>
            <person name="Soop K."/>
            <person name="Spirin V."/>
            <person name="Szebenyi C."/>
            <person name="Tomsovsky M."/>
            <person name="Tulloss R.E."/>
            <person name="Uehling J."/>
            <person name="Grigoriev I.V."/>
            <person name="Vagvolgyi C."/>
            <person name="Papp T."/>
            <person name="Martin F.M."/>
            <person name="Miettinen O."/>
            <person name="Hibbett D.S."/>
            <person name="Nagy L.G."/>
        </authorList>
    </citation>
    <scope>NUCLEOTIDE SEQUENCE [LARGE SCALE GENOMIC DNA]</scope>
    <source>
        <strain evidence="3 4">CBS 962.96</strain>
    </source>
</reference>
<organism evidence="3 4">
    <name type="scientific">Dendrothele bispora (strain CBS 962.96)</name>
    <dbReference type="NCBI Taxonomy" id="1314807"/>
    <lineage>
        <taxon>Eukaryota</taxon>
        <taxon>Fungi</taxon>
        <taxon>Dikarya</taxon>
        <taxon>Basidiomycota</taxon>
        <taxon>Agaricomycotina</taxon>
        <taxon>Agaricomycetes</taxon>
        <taxon>Agaricomycetidae</taxon>
        <taxon>Agaricales</taxon>
        <taxon>Agaricales incertae sedis</taxon>
        <taxon>Dendrothele</taxon>
    </lineage>
</organism>
<keyword evidence="4" id="KW-1185">Reference proteome</keyword>
<sequence length="303" mass="30620">MQCLCTYGPSSCAGIIFASRIPGVGTSIDLDTDGIHLNDAAVESSTLASDEQPTAPSSTQVDNTGATQTQPQSTTAHTTSFATETTNAPTSTATFSPSVPSVSSSCCQDAESADYYNLNNEGVHFNVVSLDNGGGVEASMSRANAGLSQICTGHLRQPHMIYVDSILNAYGSTRGGYYSGVIATEGNTTSNLYSMGANPIAPVPSPAALPDTCNYGYPIGPNSGYGVDMAAIGGTTPAAGVAGIGVARMRSVGTTANTAPTTSNTVTSPFDFPEPAPAVSISQAHGGSSMLTTAFSINTVTGT</sequence>